<feature type="transmembrane region" description="Helical" evidence="13">
    <location>
        <begin position="223"/>
        <end position="244"/>
    </location>
</feature>
<dbReference type="PANTHER" id="PTHR11537:SF113">
    <property type="entry name" value="POTASSIUM VOLTAGE-GATED CHANNEL PROTEIN SHAKER"/>
    <property type="match status" value="1"/>
</dbReference>
<evidence type="ECO:0000256" key="7">
    <source>
        <dbReference type="ARBA" id="ARBA00022958"/>
    </source>
</evidence>
<comment type="caution">
    <text evidence="16">The sequence shown here is derived from an EMBL/GenBank/DDBJ whole genome shotgun (WGS) entry which is preliminary data.</text>
</comment>
<feature type="transmembrane region" description="Helical" evidence="13">
    <location>
        <begin position="353"/>
        <end position="373"/>
    </location>
</feature>
<dbReference type="EMBL" id="CALNXJ010000003">
    <property type="protein sequence ID" value="CAH3036428.1"/>
    <property type="molecule type" value="Genomic_DNA"/>
</dbReference>
<dbReference type="Pfam" id="PF02214">
    <property type="entry name" value="BTB_2"/>
    <property type="match status" value="1"/>
</dbReference>
<evidence type="ECO:0000256" key="1">
    <source>
        <dbReference type="ARBA" id="ARBA00004141"/>
    </source>
</evidence>
<proteinExistence type="predicted"/>
<feature type="transmembrane region" description="Helical" evidence="13">
    <location>
        <begin position="394"/>
        <end position="422"/>
    </location>
</feature>
<keyword evidence="6" id="KW-0851">Voltage-gated channel</keyword>
<sequence>MERLRIMGQNSNENEAEVAAVMNRDDKSCHRKIDWNAVNRGPRIVINISGQRYETYEKTLELFPESLLGDKERRKDFYDPVNNEFFFDRNRICFESILAYYQTNGILIRPQSIPRKVFISDVRFFDLGPKALVQAGEGLEQPVEQNKRLLPKNKIQRKVWELFEHPDTSNFARGIAIWSVCIIILSIALFCVETLPQFQEEPVKTVNGTVTSFTSKKKTDNPFFLIEAFCITWFTLEYVIRFIFSPNKWKFFISVLNMIDLVSIIPFYITLPMEDSGNVSSLAVLRSVRLVRVFRIFKLSRYSRGLQILGHTLRASLRELGLLFFFLCMGVVLFSSAVYYAEISNEDGNDFLSIPHSFWWAIITMTTVGYGDITPKTLAIDSDYYSRYPAGGKLVGCFCAITGVLAIALPVPVIVSNFAYYYSKENDGRHSNMDDEDEDDEIEQENEPVKKEKHVKKKISLNCTAKICRTNRGNDTVQIKRKRKFATVNYPDTLYNALDSNANKDHQNGLANANPVKDENDQKSYEKETSLSQVETIV</sequence>
<dbReference type="GO" id="GO:0008076">
    <property type="term" value="C:voltage-gated potassium channel complex"/>
    <property type="evidence" value="ECO:0007669"/>
    <property type="project" value="InterPro"/>
</dbReference>
<keyword evidence="5" id="KW-0631">Potassium channel</keyword>
<gene>
    <name evidence="16" type="ORF">PMEA_00016864</name>
</gene>
<dbReference type="FunFam" id="1.20.120.350:FF:000071">
    <property type="entry name" value="Potassium voltage-gated channel protein shk-1"/>
    <property type="match status" value="1"/>
</dbReference>
<evidence type="ECO:0000259" key="14">
    <source>
        <dbReference type="Pfam" id="PF00520"/>
    </source>
</evidence>
<dbReference type="Pfam" id="PF00520">
    <property type="entry name" value="Ion_trans"/>
    <property type="match status" value="1"/>
</dbReference>
<feature type="region of interest" description="Disordered" evidence="12">
    <location>
        <begin position="428"/>
        <end position="453"/>
    </location>
</feature>
<dbReference type="Gene3D" id="1.20.120.350">
    <property type="entry name" value="Voltage-gated potassium channels. Chain C"/>
    <property type="match status" value="1"/>
</dbReference>
<dbReference type="AlphaFoldDB" id="A0AAU9VUJ0"/>
<dbReference type="Proteomes" id="UP001159428">
    <property type="component" value="Unassembled WGS sequence"/>
</dbReference>
<evidence type="ECO:0000256" key="9">
    <source>
        <dbReference type="ARBA" id="ARBA00023065"/>
    </source>
</evidence>
<feature type="compositionally biased region" description="Acidic residues" evidence="12">
    <location>
        <begin position="434"/>
        <end position="446"/>
    </location>
</feature>
<keyword evidence="10 13" id="KW-0472">Membrane</keyword>
<keyword evidence="2" id="KW-0813">Transport</keyword>
<dbReference type="FunFam" id="1.10.287.70:FF:000002">
    <property type="entry name" value="Potassium voltage-gated channel subfamily a member"/>
    <property type="match status" value="1"/>
</dbReference>
<evidence type="ECO:0000256" key="2">
    <source>
        <dbReference type="ARBA" id="ARBA00022448"/>
    </source>
</evidence>
<evidence type="ECO:0000256" key="11">
    <source>
        <dbReference type="ARBA" id="ARBA00023303"/>
    </source>
</evidence>
<dbReference type="InterPro" id="IPR003972">
    <property type="entry name" value="K_chnl_volt-dep_Kv1"/>
</dbReference>
<evidence type="ECO:0000256" key="3">
    <source>
        <dbReference type="ARBA" id="ARBA00022538"/>
    </source>
</evidence>
<keyword evidence="11" id="KW-0407">Ion channel</keyword>
<evidence type="ECO:0000256" key="4">
    <source>
        <dbReference type="ARBA" id="ARBA00022692"/>
    </source>
</evidence>
<dbReference type="InterPro" id="IPR028325">
    <property type="entry name" value="VG_K_chnl"/>
</dbReference>
<evidence type="ECO:0000259" key="15">
    <source>
        <dbReference type="Pfam" id="PF02214"/>
    </source>
</evidence>
<dbReference type="SUPFAM" id="SSF54695">
    <property type="entry name" value="POZ domain"/>
    <property type="match status" value="1"/>
</dbReference>
<evidence type="ECO:0000256" key="10">
    <source>
        <dbReference type="ARBA" id="ARBA00023136"/>
    </source>
</evidence>
<dbReference type="InterPro" id="IPR003968">
    <property type="entry name" value="K_chnl_volt-dep_Kv"/>
</dbReference>
<evidence type="ECO:0000256" key="6">
    <source>
        <dbReference type="ARBA" id="ARBA00022882"/>
    </source>
</evidence>
<organism evidence="16 17">
    <name type="scientific">Pocillopora meandrina</name>
    <dbReference type="NCBI Taxonomy" id="46732"/>
    <lineage>
        <taxon>Eukaryota</taxon>
        <taxon>Metazoa</taxon>
        <taxon>Cnidaria</taxon>
        <taxon>Anthozoa</taxon>
        <taxon>Hexacorallia</taxon>
        <taxon>Scleractinia</taxon>
        <taxon>Astrocoeniina</taxon>
        <taxon>Pocilloporidae</taxon>
        <taxon>Pocillopora</taxon>
    </lineage>
</organism>
<evidence type="ECO:0000256" key="5">
    <source>
        <dbReference type="ARBA" id="ARBA00022826"/>
    </source>
</evidence>
<dbReference type="PRINTS" id="PR00169">
    <property type="entry name" value="KCHANNEL"/>
</dbReference>
<keyword evidence="4 13" id="KW-0812">Transmembrane</keyword>
<keyword evidence="7" id="KW-0630">Potassium</keyword>
<dbReference type="InterPro" id="IPR011333">
    <property type="entry name" value="SKP1/BTB/POZ_sf"/>
</dbReference>
<comment type="subcellular location">
    <subcellularLocation>
        <location evidence="1">Membrane</location>
        <topology evidence="1">Multi-pass membrane protein</topology>
    </subcellularLocation>
</comment>
<dbReference type="InterPro" id="IPR003131">
    <property type="entry name" value="T1-type_BTB"/>
</dbReference>
<feature type="region of interest" description="Disordered" evidence="12">
    <location>
        <begin position="498"/>
        <end position="538"/>
    </location>
</feature>
<feature type="domain" description="Ion transport" evidence="14">
    <location>
        <begin position="176"/>
        <end position="425"/>
    </location>
</feature>
<reference evidence="16 17" key="1">
    <citation type="submission" date="2022-05" db="EMBL/GenBank/DDBJ databases">
        <authorList>
            <consortium name="Genoscope - CEA"/>
            <person name="William W."/>
        </authorList>
    </citation>
    <scope>NUCLEOTIDE SEQUENCE [LARGE SCALE GENOMIC DNA]</scope>
</reference>
<feature type="domain" description="Potassium channel tetramerisation-type BTB" evidence="15">
    <location>
        <begin position="44"/>
        <end position="131"/>
    </location>
</feature>
<dbReference type="GO" id="GO:0001508">
    <property type="term" value="P:action potential"/>
    <property type="evidence" value="ECO:0007669"/>
    <property type="project" value="TreeGrafter"/>
</dbReference>
<evidence type="ECO:0000256" key="8">
    <source>
        <dbReference type="ARBA" id="ARBA00022989"/>
    </source>
</evidence>
<keyword evidence="3" id="KW-0633">Potassium transport</keyword>
<name>A0AAU9VUJ0_9CNID</name>
<dbReference type="GO" id="GO:0051260">
    <property type="term" value="P:protein homooligomerization"/>
    <property type="evidence" value="ECO:0007669"/>
    <property type="project" value="InterPro"/>
</dbReference>
<dbReference type="Gene3D" id="1.10.287.70">
    <property type="match status" value="1"/>
</dbReference>
<protein>
    <submittedName>
        <fullName evidence="16">Uncharacterized protein</fullName>
    </submittedName>
</protein>
<feature type="compositionally biased region" description="Basic and acidic residues" evidence="12">
    <location>
        <begin position="516"/>
        <end position="529"/>
    </location>
</feature>
<keyword evidence="8 13" id="KW-1133">Transmembrane helix</keyword>
<dbReference type="PRINTS" id="PR01491">
    <property type="entry name" value="KVCHANNEL"/>
</dbReference>
<dbReference type="InterPro" id="IPR027359">
    <property type="entry name" value="Volt_channel_dom_sf"/>
</dbReference>
<evidence type="ECO:0000256" key="13">
    <source>
        <dbReference type="SAM" id="Phobius"/>
    </source>
</evidence>
<evidence type="ECO:0000256" key="12">
    <source>
        <dbReference type="SAM" id="MobiDB-lite"/>
    </source>
</evidence>
<accession>A0AAU9VUJ0</accession>
<feature type="transmembrane region" description="Helical" evidence="13">
    <location>
        <begin position="175"/>
        <end position="195"/>
    </location>
</feature>
<dbReference type="PANTHER" id="PTHR11537">
    <property type="entry name" value="VOLTAGE-GATED POTASSIUM CHANNEL"/>
    <property type="match status" value="1"/>
</dbReference>
<dbReference type="PRINTS" id="PR01496">
    <property type="entry name" value="SHAKERCHANEL"/>
</dbReference>
<dbReference type="SUPFAM" id="SSF81324">
    <property type="entry name" value="Voltage-gated potassium channels"/>
    <property type="match status" value="1"/>
</dbReference>
<evidence type="ECO:0000313" key="17">
    <source>
        <dbReference type="Proteomes" id="UP001159428"/>
    </source>
</evidence>
<keyword evidence="9" id="KW-0406">Ion transport</keyword>
<dbReference type="GO" id="GO:0005251">
    <property type="term" value="F:delayed rectifier potassium channel activity"/>
    <property type="evidence" value="ECO:0007669"/>
    <property type="project" value="TreeGrafter"/>
</dbReference>
<dbReference type="InterPro" id="IPR005821">
    <property type="entry name" value="Ion_trans_dom"/>
</dbReference>
<dbReference type="Gene3D" id="3.30.710.10">
    <property type="entry name" value="Potassium Channel Kv1.1, Chain A"/>
    <property type="match status" value="1"/>
</dbReference>
<feature type="transmembrane region" description="Helical" evidence="13">
    <location>
        <begin position="251"/>
        <end position="269"/>
    </location>
</feature>
<keyword evidence="17" id="KW-1185">Reference proteome</keyword>
<feature type="transmembrane region" description="Helical" evidence="13">
    <location>
        <begin position="320"/>
        <end position="341"/>
    </location>
</feature>
<evidence type="ECO:0000313" key="16">
    <source>
        <dbReference type="EMBL" id="CAH3036428.1"/>
    </source>
</evidence>